<gene>
    <name evidence="1" type="ORF">MSIBF_A150005</name>
</gene>
<reference evidence="1" key="1">
    <citation type="submission" date="2014-09" db="EMBL/GenBank/DDBJ databases">
        <authorList>
            <person name="Probst J Alexander"/>
        </authorList>
    </citation>
    <scope>NUCLEOTIDE SEQUENCE</scope>
</reference>
<dbReference type="AlphaFoldDB" id="A0A098E6G7"/>
<evidence type="ECO:0000313" key="1">
    <source>
        <dbReference type="EMBL" id="CEG11527.1"/>
    </source>
</evidence>
<dbReference type="EMBL" id="CCXY01000057">
    <property type="protein sequence ID" value="CEG11527.1"/>
    <property type="molecule type" value="Genomic_DNA"/>
</dbReference>
<organism evidence="1">
    <name type="scientific">groundwater metagenome</name>
    <dbReference type="NCBI Taxonomy" id="717931"/>
    <lineage>
        <taxon>unclassified sequences</taxon>
        <taxon>metagenomes</taxon>
        <taxon>ecological metagenomes</taxon>
    </lineage>
</organism>
<protein>
    <submittedName>
        <fullName evidence="1">Uncharacterized protein</fullName>
    </submittedName>
</protein>
<sequence length="396" mass="46551">MNLQNINFTKYNDEKINKEIGNQLSIIVDEILKYKDELGIVSIVLLGGFGREEGSIIFRNGRVEPLNDYDVNIVVEKHFPFFNNLPPLDVNKIINVISDNIKNKIDISHVDMGAIPYSILPTLPNIIANYEIKYGGKILWGEDVLKKMPNYDPKEIILSDGITLLFNRFNCLINGFPPANLNRKEHSIVQLVKPLHACCESLLLLSGDYHYSYEERNKRFKKIFPEIFPELYKRIPQLIEYVDKAIKFKLHPDYDMFPDHEKLWKNTVDMYFEVFKYYMNAYYKLNTLDLDIIIKNFLMENKGDIKENILFWGGYILNMWSHGFKIFKFNPNYKPNVYLYASEPYLVYMLRYGENKKYMKMIEYYLGNVININHNGDLFSLRSKSIIVLGRGGYEP</sequence>
<proteinExistence type="predicted"/>
<accession>A0A098E6G7</accession>
<name>A0A098E6G7_9ZZZZ</name>